<organism evidence="10">
    <name type="scientific">Trametes gibbosa</name>
    <dbReference type="NCBI Taxonomy" id="160864"/>
    <lineage>
        <taxon>Eukaryota</taxon>
        <taxon>Fungi</taxon>
        <taxon>Dikarya</taxon>
        <taxon>Basidiomycota</taxon>
        <taxon>Agaricomycotina</taxon>
        <taxon>Agaricomycetes</taxon>
        <taxon>Polyporales</taxon>
        <taxon>Polyporaceae</taxon>
        <taxon>Trametes</taxon>
    </lineage>
</organism>
<evidence type="ECO:0000259" key="8">
    <source>
        <dbReference type="PROSITE" id="PS50157"/>
    </source>
</evidence>
<keyword evidence="3 5" id="KW-0863">Zinc-finger</keyword>
<dbReference type="AlphaFoldDB" id="A0A6B9KKQ1"/>
<feature type="region of interest" description="Disordered" evidence="6">
    <location>
        <begin position="394"/>
        <end position="416"/>
    </location>
</feature>
<protein>
    <submittedName>
        <fullName evidence="9">Zinc finger protein 196</fullName>
    </submittedName>
    <submittedName>
        <fullName evidence="10">Zinc finger protein 204</fullName>
    </submittedName>
</protein>
<accession>A0A6B9KKQ1</accession>
<dbReference type="OrthoDB" id="6333297at2759"/>
<dbReference type="EMBL" id="MK994947">
    <property type="protein sequence ID" value="QHA24577.1"/>
    <property type="molecule type" value="mRNA"/>
</dbReference>
<dbReference type="InterPro" id="IPR013083">
    <property type="entry name" value="Znf_RING/FYVE/PHD"/>
</dbReference>
<dbReference type="Gene3D" id="3.30.160.60">
    <property type="entry name" value="Classic Zinc Finger"/>
    <property type="match status" value="1"/>
</dbReference>
<dbReference type="SMART" id="SM00184">
    <property type="entry name" value="RING"/>
    <property type="match status" value="1"/>
</dbReference>
<sequence>MQHPAPRTRAAVIYSFPRVLQRGSTACIRGATFTCASNTSLRPSQLLYIMAPAQCTVCDARFKSKNECNIHRAYVGHGAPAVFFCVECAQTFAKLKELKNHRNTLGHTKTTLTVTSLEDVEKSLSHPLHIFDDRRPPSAVPEGAAPAVRTANCSTCHESFDTYHALAAHRRAAHGHEILVAFRCPRCVQEIPLGEVHDRCTPSVRAACTICRQRFGSTVELAQHRLANPMSCDICAVHLPQGQTLQEHWHLSNRHPYCKMCNNAFKNYPAWAAHTLNCSLARASLVPGAVGNPKEAQKQSLKQPAFDRNAFVVLRSSSQVNMDLAEMDGFLSKTIEPTSGQASRRSSHSSLSKVTESTAESSASSRDLMEEEDISNTKLAEEYGEENITRILSVVEDEEPADEPRPTKSLLSTSVRSSECDPSLLADCSTTWDMSRKADHANSPPMLGCRREPRKPVLDVDAWEISSDSPSEKVMLWLRHLSRHDLAKAPTLPHPLVTPDGLPRPKPGDVGLLQTSWQCRLCLRQPCAEPVTTSCGHFFCQSCILSGLKTYTGCPTCQTEYFVPLNPATTC</sequence>
<dbReference type="PROSITE" id="PS00518">
    <property type="entry name" value="ZF_RING_1"/>
    <property type="match status" value="1"/>
</dbReference>
<feature type="domain" description="RING-type" evidence="7">
    <location>
        <begin position="519"/>
        <end position="558"/>
    </location>
</feature>
<evidence type="ECO:0000256" key="3">
    <source>
        <dbReference type="ARBA" id="ARBA00022771"/>
    </source>
</evidence>
<dbReference type="InterPro" id="IPR018957">
    <property type="entry name" value="Znf_C3HC4_RING-type"/>
</dbReference>
<dbReference type="InterPro" id="IPR017907">
    <property type="entry name" value="Znf_RING_CS"/>
</dbReference>
<dbReference type="PANTHER" id="PTHR24379:SF127">
    <property type="entry name" value="BLOODY FINGERS-RELATED"/>
    <property type="match status" value="1"/>
</dbReference>
<dbReference type="GO" id="GO:0005634">
    <property type="term" value="C:nucleus"/>
    <property type="evidence" value="ECO:0007669"/>
    <property type="project" value="TreeGrafter"/>
</dbReference>
<reference evidence="10" key="1">
    <citation type="submission" date="2019-05" db="EMBL/GenBank/DDBJ databases">
        <title>Expression and analysis of primary metabolism gene in Lenzites gibbosa treated with wood chip.</title>
        <authorList>
            <person name="Chi Y."/>
            <person name="Zhang J."/>
            <person name="Li S."/>
        </authorList>
    </citation>
    <scope>NUCLEOTIDE SEQUENCE</scope>
</reference>
<dbReference type="Gene3D" id="3.30.40.10">
    <property type="entry name" value="Zinc/RING finger domain, C3HC4 (zinc finger)"/>
    <property type="match status" value="1"/>
</dbReference>
<dbReference type="PROSITE" id="PS50089">
    <property type="entry name" value="ZF_RING_2"/>
    <property type="match status" value="1"/>
</dbReference>
<name>A0A6B9KKQ1_9APHY</name>
<dbReference type="GO" id="GO:0000977">
    <property type="term" value="F:RNA polymerase II transcription regulatory region sequence-specific DNA binding"/>
    <property type="evidence" value="ECO:0007669"/>
    <property type="project" value="TreeGrafter"/>
</dbReference>
<evidence type="ECO:0000256" key="5">
    <source>
        <dbReference type="PROSITE-ProRule" id="PRU00042"/>
    </source>
</evidence>
<dbReference type="InterPro" id="IPR001841">
    <property type="entry name" value="Znf_RING"/>
</dbReference>
<evidence type="ECO:0000256" key="1">
    <source>
        <dbReference type="ARBA" id="ARBA00022723"/>
    </source>
</evidence>
<feature type="compositionally biased region" description="Low complexity" evidence="6">
    <location>
        <begin position="348"/>
        <end position="365"/>
    </location>
</feature>
<dbReference type="GO" id="GO:0000981">
    <property type="term" value="F:DNA-binding transcription factor activity, RNA polymerase II-specific"/>
    <property type="evidence" value="ECO:0007669"/>
    <property type="project" value="TreeGrafter"/>
</dbReference>
<evidence type="ECO:0000313" key="10">
    <source>
        <dbReference type="EMBL" id="QHA24577.1"/>
    </source>
</evidence>
<dbReference type="InterPro" id="IPR013087">
    <property type="entry name" value="Znf_C2H2_type"/>
</dbReference>
<gene>
    <name evidence="10" type="primary">ZnF204</name>
    <name evidence="9" type="synonym">ZnF196</name>
</gene>
<keyword evidence="2" id="KW-0677">Repeat</keyword>
<feature type="region of interest" description="Disordered" evidence="6">
    <location>
        <begin position="336"/>
        <end position="379"/>
    </location>
</feature>
<feature type="domain" description="C2H2-type" evidence="8">
    <location>
        <begin position="151"/>
        <end position="177"/>
    </location>
</feature>
<evidence type="ECO:0000256" key="4">
    <source>
        <dbReference type="ARBA" id="ARBA00022833"/>
    </source>
</evidence>
<dbReference type="GO" id="GO:0008270">
    <property type="term" value="F:zinc ion binding"/>
    <property type="evidence" value="ECO:0007669"/>
    <property type="project" value="UniProtKB-KW"/>
</dbReference>
<evidence type="ECO:0000313" key="9">
    <source>
        <dbReference type="EMBL" id="QHA24569.1"/>
    </source>
</evidence>
<evidence type="ECO:0000259" key="7">
    <source>
        <dbReference type="PROSITE" id="PS50089"/>
    </source>
</evidence>
<keyword evidence="4" id="KW-0862">Zinc</keyword>
<dbReference type="PROSITE" id="PS00028">
    <property type="entry name" value="ZINC_FINGER_C2H2_1"/>
    <property type="match status" value="2"/>
</dbReference>
<dbReference type="Pfam" id="PF00097">
    <property type="entry name" value="zf-C3HC4"/>
    <property type="match status" value="1"/>
</dbReference>
<keyword evidence="1" id="KW-0479">Metal-binding</keyword>
<dbReference type="PROSITE" id="PS50157">
    <property type="entry name" value="ZINC_FINGER_C2H2_2"/>
    <property type="match status" value="2"/>
</dbReference>
<evidence type="ECO:0000256" key="6">
    <source>
        <dbReference type="SAM" id="MobiDB-lite"/>
    </source>
</evidence>
<evidence type="ECO:0000256" key="2">
    <source>
        <dbReference type="ARBA" id="ARBA00022737"/>
    </source>
</evidence>
<feature type="domain" description="C2H2-type" evidence="8">
    <location>
        <begin position="83"/>
        <end position="112"/>
    </location>
</feature>
<proteinExistence type="evidence at transcript level"/>
<dbReference type="PANTHER" id="PTHR24379">
    <property type="entry name" value="KRAB AND ZINC FINGER DOMAIN-CONTAINING"/>
    <property type="match status" value="1"/>
</dbReference>
<dbReference type="SUPFAM" id="SSF57850">
    <property type="entry name" value="RING/U-box"/>
    <property type="match status" value="1"/>
</dbReference>
<dbReference type="EMBL" id="MK994939">
    <property type="protein sequence ID" value="QHA24569.1"/>
    <property type="molecule type" value="mRNA"/>
</dbReference>
<dbReference type="SMART" id="SM00355">
    <property type="entry name" value="ZnF_C2H2"/>
    <property type="match status" value="5"/>
</dbReference>